<dbReference type="InterPro" id="IPR015424">
    <property type="entry name" value="PyrdxlP-dep_Trfase"/>
</dbReference>
<dbReference type="EMBL" id="CP000745">
    <property type="protein sequence ID" value="ABR66055.1"/>
    <property type="molecule type" value="Genomic_DNA"/>
</dbReference>
<evidence type="ECO:0000313" key="1">
    <source>
        <dbReference type="EMBL" id="ABR66055.1"/>
    </source>
</evidence>
<dbReference type="GO" id="GO:0008483">
    <property type="term" value="F:transaminase activity"/>
    <property type="evidence" value="ECO:0007669"/>
    <property type="project" value="TreeGrafter"/>
</dbReference>
<dbReference type="eggNOG" id="arCOG00116">
    <property type="taxonomic scope" value="Archaea"/>
</dbReference>
<gene>
    <name evidence="1" type="ordered locus">MmarC7_0988</name>
</gene>
<dbReference type="PANTHER" id="PTHR30244">
    <property type="entry name" value="TRANSAMINASE"/>
    <property type="match status" value="1"/>
</dbReference>
<protein>
    <recommendedName>
        <fullName evidence="2">Aspartate aminotransferase-like enzyme</fullName>
    </recommendedName>
</protein>
<dbReference type="AlphaFoldDB" id="A6VHX9"/>
<dbReference type="GO" id="GO:0000271">
    <property type="term" value="P:polysaccharide biosynthetic process"/>
    <property type="evidence" value="ECO:0007669"/>
    <property type="project" value="TreeGrafter"/>
</dbReference>
<evidence type="ECO:0008006" key="2">
    <source>
        <dbReference type="Google" id="ProtNLM"/>
    </source>
</evidence>
<dbReference type="SUPFAM" id="SSF53383">
    <property type="entry name" value="PLP-dependent transferases"/>
    <property type="match status" value="1"/>
</dbReference>
<dbReference type="InterPro" id="IPR015421">
    <property type="entry name" value="PyrdxlP-dep_Trfase_major"/>
</dbReference>
<organism evidence="1">
    <name type="scientific">Methanococcus maripaludis (strain C7 / ATCC BAA-1331)</name>
    <dbReference type="NCBI Taxonomy" id="426368"/>
    <lineage>
        <taxon>Archaea</taxon>
        <taxon>Methanobacteriati</taxon>
        <taxon>Methanobacteriota</taxon>
        <taxon>Methanomada group</taxon>
        <taxon>Methanococci</taxon>
        <taxon>Methanococcales</taxon>
        <taxon>Methanococcaceae</taxon>
        <taxon>Methanococcus</taxon>
    </lineage>
</organism>
<dbReference type="HOGENOM" id="CLU_893144_0_0_2"/>
<dbReference type="STRING" id="426368.MmarC7_0988"/>
<sequence length="337" mass="38036">MHATIFLKPYCEIKIQYLGEQMIIPHRKPCIESEIRSSGNLEELRNILNDLLFSEKEIHILPSGNSAIHITSEIISKLNPNSKTLIPDMGGWKGFETYSKLSGLNVETLETDLGVVNTETLEEKIKESGAKSLFLTSLAGYLAEQPLKEIAKICSENEVLFIEDVSGKIGGDCGYGDMVVCSTGSPKIINCEYGGFLGISKEIIEVLKDKNLKEDIKSLLKTYKMPDIYGKLIEESLLSKKSYNSCVNFSNIFKENMENAYFKDSNGVSVFLEYENPKEIAKKIDKSVKLDNGKSIITICPLYERILRKGIVLEIKKMDIHKISENEMYEILNFFKK</sequence>
<dbReference type="PANTHER" id="PTHR30244:SF34">
    <property type="entry name" value="DTDP-4-AMINO-4,6-DIDEOXYGALACTOSE TRANSAMINASE"/>
    <property type="match status" value="1"/>
</dbReference>
<reference evidence="1" key="1">
    <citation type="submission" date="2007-06" db="EMBL/GenBank/DDBJ databases">
        <title>Complete sequence of Methanococcus maripaludis C7.</title>
        <authorList>
            <consortium name="US DOE Joint Genome Institute"/>
            <person name="Copeland A."/>
            <person name="Lucas S."/>
            <person name="Lapidus A."/>
            <person name="Barry K."/>
            <person name="Glavina del Rio T."/>
            <person name="Dalin E."/>
            <person name="Tice H."/>
            <person name="Pitluck S."/>
            <person name="Clum A."/>
            <person name="Schmutz J."/>
            <person name="Larimer F."/>
            <person name="Land M."/>
            <person name="Hauser L."/>
            <person name="Kyrpides N."/>
            <person name="Anderson I."/>
            <person name="Sieprawska-Lupa M."/>
            <person name="Whitman W.B."/>
            <person name="Richardson P."/>
        </authorList>
    </citation>
    <scope>NUCLEOTIDE SEQUENCE [LARGE SCALE GENOMIC DNA]</scope>
    <source>
        <strain evidence="1">C7</strain>
    </source>
</reference>
<dbReference type="InterPro" id="IPR000653">
    <property type="entry name" value="DegT/StrS_aminotransferase"/>
</dbReference>
<dbReference type="GO" id="GO:0030170">
    <property type="term" value="F:pyridoxal phosphate binding"/>
    <property type="evidence" value="ECO:0007669"/>
    <property type="project" value="TreeGrafter"/>
</dbReference>
<dbReference type="Gene3D" id="3.40.640.10">
    <property type="entry name" value="Type I PLP-dependent aspartate aminotransferase-like (Major domain)"/>
    <property type="match status" value="1"/>
</dbReference>
<dbReference type="KEGG" id="mmz:MmarC7_0988"/>
<name>A6VHX9_METM7</name>
<accession>A6VHX9</accession>
<proteinExistence type="predicted"/>